<dbReference type="Gramene" id="TraesCS3B03G0640800.1">
    <property type="protein sequence ID" value="TraesCS3B03G0640800.1.CDS"/>
    <property type="gene ID" value="TraesCS3B03G0640800"/>
</dbReference>
<dbReference type="Gramene" id="TraesLDM3B03G01646910.1">
    <property type="protein sequence ID" value="TraesLDM3B03G01646910.1"/>
    <property type="gene ID" value="TraesLDM3B03G01646910"/>
</dbReference>
<dbReference type="PaxDb" id="4565-Traes_3B_61B665986.1"/>
<dbReference type="AlphaFoldDB" id="A0A3B6FLJ8"/>
<dbReference type="Gramene" id="TraesNOR3B03G01669150.1">
    <property type="protein sequence ID" value="TraesNOR3B03G01669150.1"/>
    <property type="gene ID" value="TraesNOR3B03G01669150"/>
</dbReference>
<dbReference type="OrthoDB" id="1660458at2759"/>
<dbReference type="GeneID" id="123070059"/>
<dbReference type="Gramene" id="TraesWEE_scaffold_012445_01G000400.1">
    <property type="protein sequence ID" value="TraesWEE_scaffold_012445_01G000400.1"/>
    <property type="gene ID" value="TraesWEE_scaffold_012445_01G000400"/>
</dbReference>
<dbReference type="Gramene" id="TraesLAC3B03G01589720.1">
    <property type="protein sequence ID" value="TraesLAC3B03G01589720.1"/>
    <property type="gene ID" value="TraesLAC3B03G01589720"/>
</dbReference>
<dbReference type="Gramene" id="TraesCS3B02G245200.1">
    <property type="protein sequence ID" value="TraesCS3B02G245200.1"/>
    <property type="gene ID" value="TraesCS3B02G245200"/>
</dbReference>
<dbReference type="Gramene" id="TraesROB_scaffold_110586_01G000100.1">
    <property type="protein sequence ID" value="TraesROB_scaffold_110586_01G000100.1"/>
    <property type="gene ID" value="TraesROB_scaffold_110586_01G000100"/>
</dbReference>
<dbReference type="Gramene" id="TraesPARA_EIv1.0_0985070.1">
    <property type="protein sequence ID" value="TraesPARA_EIv1.0_0985070.1.CDS"/>
    <property type="gene ID" value="TraesPARA_EIv1.0_0985070"/>
</dbReference>
<dbReference type="PANTHER" id="PTHR35505">
    <property type="entry name" value="OS01G0600300 PROTEIN"/>
    <property type="match status" value="1"/>
</dbReference>
<organism evidence="2">
    <name type="scientific">Triticum aestivum</name>
    <name type="common">Wheat</name>
    <dbReference type="NCBI Taxonomy" id="4565"/>
    <lineage>
        <taxon>Eukaryota</taxon>
        <taxon>Viridiplantae</taxon>
        <taxon>Streptophyta</taxon>
        <taxon>Embryophyta</taxon>
        <taxon>Tracheophyta</taxon>
        <taxon>Spermatophyta</taxon>
        <taxon>Magnoliopsida</taxon>
        <taxon>Liliopsida</taxon>
        <taxon>Poales</taxon>
        <taxon>Poaceae</taxon>
        <taxon>BOP clade</taxon>
        <taxon>Pooideae</taxon>
        <taxon>Triticodae</taxon>
        <taxon>Triticeae</taxon>
        <taxon>Triticinae</taxon>
        <taxon>Triticum</taxon>
    </lineage>
</organism>
<dbReference type="Gramene" id="TraesMAC3B03G01647040.1">
    <property type="protein sequence ID" value="TraesMAC3B03G01647040.1"/>
    <property type="gene ID" value="TraesMAC3B03G01647040"/>
</dbReference>
<evidence type="ECO:0000256" key="1">
    <source>
        <dbReference type="SAM" id="MobiDB-lite"/>
    </source>
</evidence>
<feature type="region of interest" description="Disordered" evidence="1">
    <location>
        <begin position="500"/>
        <end position="525"/>
    </location>
</feature>
<feature type="compositionally biased region" description="Polar residues" evidence="1">
    <location>
        <begin position="500"/>
        <end position="515"/>
    </location>
</feature>
<feature type="compositionally biased region" description="Acidic residues" evidence="1">
    <location>
        <begin position="516"/>
        <end position="525"/>
    </location>
</feature>
<dbReference type="OMA" id="VAAAHTM"/>
<sequence length="525" mass="57407">MAAGILVDFPSMGSASFFPSLESLLRDSTSRFLAAVSAAPDPDLTNFRSLFSRVLTTYPDPPLEAVWFFSALTFHDAPDDLRSILHLLSAFTASSPAAAKPLALLAPVVSELFHSAKPRREIEALVEAVLSYISICSSRPAGGEVNADAGRLLPGFGELVKVWSVRNSRDRCPFQVLFPLVGEEARRELMKDGCTVTFLAGVVVAEAFLLRLCLKVQGVAGVPRSELQKELRIWAVSSISVFQNQQFFGVLLNMLVNPPLPVYSLLSADDEILVRDVLYDALILVDYSFLNGAEVDQADSSLLPIFVSRLVITLDAINDARAKGDQGRAMSFINAFSTSNIPVYLARWAARQAGTRMAGTDQLGKPVAITPQAFLKWLVDLEDKGLTVFGENCSRIRERLMHDDAKNDYHYQSRMGHSDAGLFFIDKQSHQEGMHTEGGEDEEAVEMETADNAFMAAAQSMKVTANGIRKRKDCGNEDAAVVKFVKYKAEDSSVKDYFSSAATNGMSSGSEVENPQSDDEMEETA</sequence>
<protein>
    <submittedName>
        <fullName evidence="2">Uncharacterized protein</fullName>
    </submittedName>
</protein>
<dbReference type="Gramene" id="TraesJUL3B03G01660060.1">
    <property type="protein sequence ID" value="TraesJUL3B03G01660060.1"/>
    <property type="gene ID" value="TraesJUL3B03G01660060"/>
</dbReference>
<dbReference type="EnsemblPlants" id="TraesCS3B02G245200.1">
    <property type="protein sequence ID" value="TraesCS3B02G245200.1"/>
    <property type="gene ID" value="TraesCS3B02G245200"/>
</dbReference>
<keyword evidence="3" id="KW-1185">Reference proteome</keyword>
<proteinExistence type="predicted"/>
<gene>
    <name evidence="2" type="primary">LOC123070059</name>
</gene>
<reference evidence="2" key="2">
    <citation type="submission" date="2018-10" db="UniProtKB">
        <authorList>
            <consortium name="EnsemblPlants"/>
        </authorList>
    </citation>
    <scope>IDENTIFICATION</scope>
</reference>
<dbReference type="Gramene" id="TraesCAD_scaffold_000080_01G000600.1">
    <property type="protein sequence ID" value="TraesCAD_scaffold_000080_01G000600.1"/>
    <property type="gene ID" value="TraesCAD_scaffold_000080_01G000600"/>
</dbReference>
<evidence type="ECO:0000313" key="3">
    <source>
        <dbReference type="Proteomes" id="UP000019116"/>
    </source>
</evidence>
<reference evidence="2" key="1">
    <citation type="submission" date="2018-08" db="EMBL/GenBank/DDBJ databases">
        <authorList>
            <person name="Rossello M."/>
        </authorList>
    </citation>
    <scope>NUCLEOTIDE SEQUENCE [LARGE SCALE GENOMIC DNA]</scope>
    <source>
        <strain evidence="2">cv. Chinese Spring</strain>
    </source>
</reference>
<dbReference type="Gramene" id="TraesJAG3B03G01655970.1">
    <property type="protein sequence ID" value="TraesJAG3B03G01655970.1"/>
    <property type="gene ID" value="TraesJAG3B03G01655970"/>
</dbReference>
<accession>A0A3B6FLJ8</accession>
<name>A0A3B6FLJ8_WHEAT</name>
<evidence type="ECO:0000313" key="2">
    <source>
        <dbReference type="EnsemblPlants" id="TraesCS3B02G245200.1"/>
    </source>
</evidence>
<dbReference type="Gramene" id="TraesSTA3B03G01638250.1">
    <property type="protein sequence ID" value="TraesSTA3B03G01638250.1"/>
    <property type="gene ID" value="TraesSTA3B03G01638250"/>
</dbReference>
<dbReference type="RefSeq" id="XP_044349009.1">
    <property type="nucleotide sequence ID" value="XM_044493074.1"/>
</dbReference>
<dbReference type="Gramene" id="TraesCLE_scaffold_097571_01G000300.1">
    <property type="protein sequence ID" value="TraesCLE_scaffold_097571_01G000300.1"/>
    <property type="gene ID" value="TraesCLE_scaffold_097571_01G000300"/>
</dbReference>
<dbReference type="Gramene" id="TraesARI3B03G01673890.1">
    <property type="protein sequence ID" value="TraesARI3B03G01673890.1"/>
    <property type="gene ID" value="TraesARI3B03G01673890"/>
</dbReference>
<dbReference type="Proteomes" id="UP000019116">
    <property type="component" value="Chromosome 3B"/>
</dbReference>
<dbReference type="PANTHER" id="PTHR35505:SF1">
    <property type="entry name" value="SNF2 DOMAIN PROTEIN"/>
    <property type="match status" value="1"/>
</dbReference>
<dbReference type="Gramene" id="TraesSYM3B03G01669230.1">
    <property type="protein sequence ID" value="TraesSYM3B03G01669230.1"/>
    <property type="gene ID" value="TraesSYM3B03G01669230"/>
</dbReference>